<feature type="domain" description="Peptidase S1" evidence="13">
    <location>
        <begin position="42"/>
        <end position="277"/>
    </location>
</feature>
<evidence type="ECO:0000256" key="4">
    <source>
        <dbReference type="ARBA" id="ARBA00022801"/>
    </source>
</evidence>
<dbReference type="CDD" id="cd00190">
    <property type="entry name" value="Tryp_SPc"/>
    <property type="match status" value="1"/>
</dbReference>
<dbReference type="FunFam" id="2.40.10.10:FF:000120">
    <property type="entry name" value="Putative serine protease"/>
    <property type="match status" value="1"/>
</dbReference>
<dbReference type="PROSITE" id="PS50240">
    <property type="entry name" value="TRYPSIN_DOM"/>
    <property type="match status" value="1"/>
</dbReference>
<evidence type="ECO:0000256" key="7">
    <source>
        <dbReference type="ARBA" id="ARBA00023157"/>
    </source>
</evidence>
<keyword evidence="7" id="KW-1015">Disulfide bond</keyword>
<keyword evidence="3 12" id="KW-0732">Signal</keyword>
<dbReference type="PROSITE" id="PS00134">
    <property type="entry name" value="TRYPSIN_HIS"/>
    <property type="match status" value="1"/>
</dbReference>
<evidence type="ECO:0000256" key="8">
    <source>
        <dbReference type="ARBA" id="ARBA00024195"/>
    </source>
</evidence>
<dbReference type="SMART" id="SM00020">
    <property type="entry name" value="Tryp_SPc"/>
    <property type="match status" value="1"/>
</dbReference>
<dbReference type="Pfam" id="PF00089">
    <property type="entry name" value="Trypsin"/>
    <property type="match status" value="1"/>
</dbReference>
<dbReference type="InterPro" id="IPR043504">
    <property type="entry name" value="Peptidase_S1_PA_chymotrypsin"/>
</dbReference>
<dbReference type="PROSITE" id="PS00135">
    <property type="entry name" value="TRYPSIN_SER"/>
    <property type="match status" value="1"/>
</dbReference>
<dbReference type="GO" id="GO:0006508">
    <property type="term" value="P:proteolysis"/>
    <property type="evidence" value="ECO:0007669"/>
    <property type="project" value="UniProtKB-KW"/>
</dbReference>
<dbReference type="EC" id="3.4.21.84" evidence="10"/>
<accession>A0A336M269</accession>
<dbReference type="VEuPathDB" id="VectorBase:CSON009020"/>
<evidence type="ECO:0000256" key="11">
    <source>
        <dbReference type="RuleBase" id="RU363034"/>
    </source>
</evidence>
<dbReference type="PRINTS" id="PR00722">
    <property type="entry name" value="CHYMOTRYPSIN"/>
</dbReference>
<feature type="signal peptide" evidence="12">
    <location>
        <begin position="1"/>
        <end position="23"/>
    </location>
</feature>
<dbReference type="Gene3D" id="2.40.10.10">
    <property type="entry name" value="Trypsin-like serine proteases"/>
    <property type="match status" value="1"/>
</dbReference>
<dbReference type="SUPFAM" id="SSF50494">
    <property type="entry name" value="Trypsin-like serine proteases"/>
    <property type="match status" value="1"/>
</dbReference>
<keyword evidence="2 11" id="KW-0645">Protease</keyword>
<keyword evidence="6 11" id="KW-0720">Serine protease</keyword>
<evidence type="ECO:0000256" key="12">
    <source>
        <dbReference type="SAM" id="SignalP"/>
    </source>
</evidence>
<evidence type="ECO:0000256" key="5">
    <source>
        <dbReference type="ARBA" id="ARBA00022820"/>
    </source>
</evidence>
<dbReference type="GO" id="GO:0042381">
    <property type="term" value="P:hemolymph coagulation"/>
    <property type="evidence" value="ECO:0007669"/>
    <property type="project" value="UniProtKB-KW"/>
</dbReference>
<reference evidence="14" key="1">
    <citation type="submission" date="2018-07" db="EMBL/GenBank/DDBJ databases">
        <authorList>
            <person name="Quirk P.G."/>
            <person name="Krulwich T.A."/>
        </authorList>
    </citation>
    <scope>NUCLEOTIDE SEQUENCE</scope>
</reference>
<name>A0A336M269_CULSO</name>
<comment type="similarity">
    <text evidence="8">Belongs to the peptidase S1 family. CLIP subfamily.</text>
</comment>
<dbReference type="AlphaFoldDB" id="A0A336M269"/>
<evidence type="ECO:0000256" key="6">
    <source>
        <dbReference type="ARBA" id="ARBA00022825"/>
    </source>
</evidence>
<dbReference type="InterPro" id="IPR001254">
    <property type="entry name" value="Trypsin_dom"/>
</dbReference>
<evidence type="ECO:0000256" key="10">
    <source>
        <dbReference type="ARBA" id="ARBA00066707"/>
    </source>
</evidence>
<dbReference type="InterPro" id="IPR033116">
    <property type="entry name" value="TRYPSIN_SER"/>
</dbReference>
<dbReference type="PANTHER" id="PTHR24252">
    <property type="entry name" value="ACROSIN-RELATED"/>
    <property type="match status" value="1"/>
</dbReference>
<evidence type="ECO:0000313" key="14">
    <source>
        <dbReference type="EMBL" id="SSX23441.1"/>
    </source>
</evidence>
<dbReference type="InterPro" id="IPR001314">
    <property type="entry name" value="Peptidase_S1A"/>
</dbReference>
<proteinExistence type="inferred from homology"/>
<comment type="catalytic activity">
    <reaction evidence="9">
        <text>Selective cleavage of 103-Arg-|-Ser-104 and 124-Ile-|-Ile-125 bonds in Limulus clotting factor B to form activated factor B. Cleavage of -Pro-Arg-|-Xaa- bonds in synthetic substrates.</text>
        <dbReference type="EC" id="3.4.21.84"/>
    </reaction>
</comment>
<keyword evidence="5" id="KW-0353">Hemolymph clotting</keyword>
<dbReference type="InterPro" id="IPR009003">
    <property type="entry name" value="Peptidase_S1_PA"/>
</dbReference>
<dbReference type="EMBL" id="UFQT01000349">
    <property type="protein sequence ID" value="SSX23441.1"/>
    <property type="molecule type" value="Genomic_DNA"/>
</dbReference>
<evidence type="ECO:0000256" key="3">
    <source>
        <dbReference type="ARBA" id="ARBA00022729"/>
    </source>
</evidence>
<gene>
    <name evidence="14" type="primary">CSON009020</name>
</gene>
<evidence type="ECO:0000256" key="9">
    <source>
        <dbReference type="ARBA" id="ARBA00052079"/>
    </source>
</evidence>
<dbReference type="PANTHER" id="PTHR24252:SF7">
    <property type="entry name" value="HYALIN"/>
    <property type="match status" value="1"/>
</dbReference>
<evidence type="ECO:0000256" key="2">
    <source>
        <dbReference type="ARBA" id="ARBA00022670"/>
    </source>
</evidence>
<organism evidence="14">
    <name type="scientific">Culicoides sonorensis</name>
    <name type="common">Biting midge</name>
    <dbReference type="NCBI Taxonomy" id="179676"/>
    <lineage>
        <taxon>Eukaryota</taxon>
        <taxon>Metazoa</taxon>
        <taxon>Ecdysozoa</taxon>
        <taxon>Arthropoda</taxon>
        <taxon>Hexapoda</taxon>
        <taxon>Insecta</taxon>
        <taxon>Pterygota</taxon>
        <taxon>Neoptera</taxon>
        <taxon>Endopterygota</taxon>
        <taxon>Diptera</taxon>
        <taxon>Nematocera</taxon>
        <taxon>Chironomoidea</taxon>
        <taxon>Ceratopogonidae</taxon>
        <taxon>Ceratopogoninae</taxon>
        <taxon>Culicoides</taxon>
        <taxon>Monoculicoides</taxon>
    </lineage>
</organism>
<keyword evidence="4 11" id="KW-0378">Hydrolase</keyword>
<evidence type="ECO:0000259" key="13">
    <source>
        <dbReference type="PROSITE" id="PS50240"/>
    </source>
</evidence>
<keyword evidence="1" id="KW-0768">Sushi</keyword>
<dbReference type="GO" id="GO:0004252">
    <property type="term" value="F:serine-type endopeptidase activity"/>
    <property type="evidence" value="ECO:0007669"/>
    <property type="project" value="InterPro"/>
</dbReference>
<feature type="chain" id="PRO_5016250579" description="limulus clotting factor C" evidence="12">
    <location>
        <begin position="24"/>
        <end position="286"/>
    </location>
</feature>
<dbReference type="InterPro" id="IPR018114">
    <property type="entry name" value="TRYPSIN_HIS"/>
</dbReference>
<protein>
    <recommendedName>
        <fullName evidence="10">limulus clotting factor C</fullName>
        <ecNumber evidence="10">3.4.21.84</ecNumber>
    </recommendedName>
</protein>
<sequence length="286" mass="31404">MSWKSFHGIFALIFILLHVPCDAEVLTHCTCGRSNQNFVSRIVGGRETSRHEYPWVVGIVSEDGMINCGGSIISTRHVLSAGHCVFHDPSDPIGQRFIIVGAHDMNAIEPEMIYGISKAIMHPAWTAYDSWDSQDMAIYVTDRPIQFGKHVIPICLPSSPKDYAGARALVAGWGRTQDGGLTSKYLQDIRINVLDEDTCQSHPSIGQMFEPQSMMCAFAPMKDACQGDSGGPLFLQTDRNRFEQIGVVSFGLGCGTDNPGIYTKVSTSLNWIRSVIANADVCQDTE</sequence>
<evidence type="ECO:0000256" key="1">
    <source>
        <dbReference type="ARBA" id="ARBA00022659"/>
    </source>
</evidence>